<dbReference type="PANTHER" id="PTHR47963">
    <property type="entry name" value="DEAD-BOX ATP-DEPENDENT RNA HELICASE 47, MITOCHONDRIAL"/>
    <property type="match status" value="1"/>
</dbReference>
<gene>
    <name evidence="11" type="primary">cas3</name>
    <name evidence="11" type="ORF">GJ668_17960</name>
</gene>
<evidence type="ECO:0000256" key="4">
    <source>
        <dbReference type="ARBA" id="ARBA00022723"/>
    </source>
</evidence>
<dbReference type="GO" id="GO:0016787">
    <property type="term" value="F:hydrolase activity"/>
    <property type="evidence" value="ECO:0007669"/>
    <property type="project" value="UniProtKB-KW"/>
</dbReference>
<dbReference type="OrthoDB" id="9810236at2"/>
<dbReference type="Pfam" id="PF18019">
    <property type="entry name" value="Cas3_HD"/>
    <property type="match status" value="1"/>
</dbReference>
<evidence type="ECO:0000256" key="3">
    <source>
        <dbReference type="ARBA" id="ARBA00022722"/>
    </source>
</evidence>
<dbReference type="PANTHER" id="PTHR47963:SF9">
    <property type="entry name" value="CRISPR-ASSOCIATED ENDONUCLEASE_HELICASE CAS3"/>
    <property type="match status" value="1"/>
</dbReference>
<dbReference type="GO" id="GO:0003724">
    <property type="term" value="F:RNA helicase activity"/>
    <property type="evidence" value="ECO:0007669"/>
    <property type="project" value="TreeGrafter"/>
</dbReference>
<keyword evidence="4" id="KW-0479">Metal-binding</keyword>
<comment type="similarity">
    <text evidence="2">In the central section; belongs to the CRISPR-associated helicase Cas3 family.</text>
</comment>
<organism evidence="11 12">
    <name type="scientific">Allochromatium palmeri</name>
    <dbReference type="NCBI Taxonomy" id="231048"/>
    <lineage>
        <taxon>Bacteria</taxon>
        <taxon>Pseudomonadati</taxon>
        <taxon>Pseudomonadota</taxon>
        <taxon>Gammaproteobacteria</taxon>
        <taxon>Chromatiales</taxon>
        <taxon>Chromatiaceae</taxon>
        <taxon>Allochromatium</taxon>
    </lineage>
</organism>
<dbReference type="InterPro" id="IPR027417">
    <property type="entry name" value="P-loop_NTPase"/>
</dbReference>
<evidence type="ECO:0000256" key="5">
    <source>
        <dbReference type="ARBA" id="ARBA00022741"/>
    </source>
</evidence>
<proteinExistence type="inferred from homology"/>
<feature type="domain" description="HD Cas3-type" evidence="10">
    <location>
        <begin position="26"/>
        <end position="216"/>
    </location>
</feature>
<dbReference type="Gene3D" id="1.10.3210.30">
    <property type="match status" value="1"/>
</dbReference>
<dbReference type="NCBIfam" id="TIGR01596">
    <property type="entry name" value="cas3_HD"/>
    <property type="match status" value="1"/>
</dbReference>
<dbReference type="Pfam" id="PF22590">
    <property type="entry name" value="Cas3-like_C_2"/>
    <property type="match status" value="1"/>
</dbReference>
<dbReference type="SMART" id="SM00490">
    <property type="entry name" value="HELICc"/>
    <property type="match status" value="1"/>
</dbReference>
<evidence type="ECO:0000259" key="10">
    <source>
        <dbReference type="PROSITE" id="PS51643"/>
    </source>
</evidence>
<dbReference type="SUPFAM" id="SSF52540">
    <property type="entry name" value="P-loop containing nucleoside triphosphate hydrolases"/>
    <property type="match status" value="1"/>
</dbReference>
<dbReference type="InterPro" id="IPR041372">
    <property type="entry name" value="Cas3_C"/>
</dbReference>
<evidence type="ECO:0000256" key="7">
    <source>
        <dbReference type="ARBA" id="ARBA00022806"/>
    </source>
</evidence>
<dbReference type="InterPro" id="IPR038257">
    <property type="entry name" value="CRISPR-assoc_Cas3_HD_sf"/>
</dbReference>
<dbReference type="InterPro" id="IPR054712">
    <property type="entry name" value="Cas3-like_dom"/>
</dbReference>
<sequence length="897" mass="99029">MDANTYRCARFSELSAPARTLWAKSGDPAGHGLLAHMLDVAAVAESILNRESPRTQVWAASIFGLPTQPVQRWLAAIAGLHDFGKAIPGFQFKWPDGQRVDEQAGLSFKSAALNVHRHDLASAALLRRQLQALSSSADWIAPVASALGAHHGYMPNLLEIRDGQPRNEGQEWDRARSEILHAYWTALEPGDGPALDDLPLPAIAWFAGLTSVADWIGSNTDWFPLGERADSLTEHYTQARALADSALDAIGWPAYQPLLAGEADTDTLIRRILGQPEGSVMARPLQCAADRLLDQADSPVLMIVEAPMGEGKTELALLAHLRLQARHGHRGLYLALPTQATGNAMFDRTLAFLRQVAPGVQLDIQLVHGATRLDERIQRLRGVDASPAESIACSAWFSQRKRPLLSPYGVGTVDQALFATLNVKHHFVRLWGLANRVVVLDEIHAYDTYTSGLIEALLRWLKPLGCSVILMSATLPAQRRAALLDAWGARDRPETPYPRLLMARDGETLAEHVACRRLEPIRVSGIAEDLETLATAALDALAGGGCGLVLVNTVQRAQDLYRALCERVEDPSEILLFHARFPADERAVREREVLARFGPVASARRPARCLLIATQVAEQSLDLDFDFMLSDLAPVDLLLQRAGRLHRHERARPAAHAEPHLRIAGLLNERPPELTDTAWGFVYDPYVLYCTWGVLLREPVWRLPEDIDRLVQAVYSGDPFEECDRPDFLATLDKALGEHYAKTQTQRQQAFNVAIDAEDEPQNAYNQKPRANEDREGGGIPVVTRLGEESLTVVPVFVSEDGWRLTDSDAPFDPTEIPDDALARRLFARQVRLSRKGVLHDLLALPLPRGFEEHPLLRHLRPLPLINGRAELGGLTVRLDPELGIVYESSSPSQEAS</sequence>
<keyword evidence="7" id="KW-0347">Helicase</keyword>
<comment type="similarity">
    <text evidence="1">In the N-terminal section; belongs to the CRISPR-associated nuclease Cas3-HD family.</text>
</comment>
<dbReference type="InterPro" id="IPR006483">
    <property type="entry name" value="CRISPR-assoc_Cas3_HD"/>
</dbReference>
<dbReference type="AlphaFoldDB" id="A0A6N8EH41"/>
<dbReference type="InterPro" id="IPR006474">
    <property type="entry name" value="Helicase_Cas3_CRISPR-ass_core"/>
</dbReference>
<keyword evidence="9" id="KW-0051">Antiviral defense</keyword>
<dbReference type="Gene3D" id="3.40.50.300">
    <property type="entry name" value="P-loop containing nucleotide triphosphate hydrolases"/>
    <property type="match status" value="2"/>
</dbReference>
<evidence type="ECO:0000256" key="1">
    <source>
        <dbReference type="ARBA" id="ARBA00006847"/>
    </source>
</evidence>
<dbReference type="Pfam" id="PF18395">
    <property type="entry name" value="Cas3_C"/>
    <property type="match status" value="1"/>
</dbReference>
<keyword evidence="3" id="KW-0540">Nuclease</keyword>
<dbReference type="RefSeq" id="WP_155451490.1">
    <property type="nucleotide sequence ID" value="NZ_WNKT01000059.1"/>
</dbReference>
<protein>
    <submittedName>
        <fullName evidence="11">CRISPR-associated helicase Cas3</fullName>
    </submittedName>
</protein>
<evidence type="ECO:0000256" key="9">
    <source>
        <dbReference type="ARBA" id="ARBA00023118"/>
    </source>
</evidence>
<dbReference type="NCBIfam" id="TIGR01587">
    <property type="entry name" value="cas3_core"/>
    <property type="match status" value="1"/>
</dbReference>
<dbReference type="GO" id="GO:0005524">
    <property type="term" value="F:ATP binding"/>
    <property type="evidence" value="ECO:0007669"/>
    <property type="project" value="UniProtKB-KW"/>
</dbReference>
<dbReference type="InterPro" id="IPR001650">
    <property type="entry name" value="Helicase_C-like"/>
</dbReference>
<dbReference type="InterPro" id="IPR050547">
    <property type="entry name" value="DEAD_box_RNA_helicases"/>
</dbReference>
<dbReference type="Proteomes" id="UP000434044">
    <property type="component" value="Unassembled WGS sequence"/>
</dbReference>
<keyword evidence="6" id="KW-0378">Hydrolase</keyword>
<evidence type="ECO:0000256" key="2">
    <source>
        <dbReference type="ARBA" id="ARBA00009046"/>
    </source>
</evidence>
<dbReference type="SUPFAM" id="SSF109604">
    <property type="entry name" value="HD-domain/PDEase-like"/>
    <property type="match status" value="1"/>
</dbReference>
<keyword evidence="5" id="KW-0547">Nucleotide-binding</keyword>
<accession>A0A6N8EH41</accession>
<reference evidence="11 12" key="1">
    <citation type="submission" date="2019-11" db="EMBL/GenBank/DDBJ databases">
        <title>Whole-genome sequence of the anaerobic purple sulfur bacterium Allochromatium palmeri DSM 15591.</title>
        <authorList>
            <person name="Kyndt J.A."/>
            <person name="Meyer T.E."/>
        </authorList>
    </citation>
    <scope>NUCLEOTIDE SEQUENCE [LARGE SCALE GENOMIC DNA]</scope>
    <source>
        <strain evidence="11 12">DSM 15591</strain>
    </source>
</reference>
<keyword evidence="12" id="KW-1185">Reference proteome</keyword>
<evidence type="ECO:0000256" key="6">
    <source>
        <dbReference type="ARBA" id="ARBA00022801"/>
    </source>
</evidence>
<dbReference type="GO" id="GO:0046872">
    <property type="term" value="F:metal ion binding"/>
    <property type="evidence" value="ECO:0007669"/>
    <property type="project" value="UniProtKB-KW"/>
</dbReference>
<name>A0A6N8EH41_9GAMM</name>
<dbReference type="CDD" id="cd09641">
    <property type="entry name" value="Cas3''_I"/>
    <property type="match status" value="1"/>
</dbReference>
<dbReference type="CDD" id="cd17930">
    <property type="entry name" value="DEXHc_cas3"/>
    <property type="match status" value="1"/>
</dbReference>
<evidence type="ECO:0000313" key="11">
    <source>
        <dbReference type="EMBL" id="MTW22941.1"/>
    </source>
</evidence>
<dbReference type="InterPro" id="IPR011545">
    <property type="entry name" value="DEAD/DEAH_box_helicase_dom"/>
</dbReference>
<evidence type="ECO:0000256" key="8">
    <source>
        <dbReference type="ARBA" id="ARBA00022840"/>
    </source>
</evidence>
<evidence type="ECO:0000313" key="12">
    <source>
        <dbReference type="Proteomes" id="UP000434044"/>
    </source>
</evidence>
<dbReference type="EMBL" id="WNKT01000059">
    <property type="protein sequence ID" value="MTW22941.1"/>
    <property type="molecule type" value="Genomic_DNA"/>
</dbReference>
<dbReference type="GO" id="GO:0051607">
    <property type="term" value="P:defense response to virus"/>
    <property type="evidence" value="ECO:0007669"/>
    <property type="project" value="UniProtKB-KW"/>
</dbReference>
<dbReference type="GO" id="GO:0003723">
    <property type="term" value="F:RNA binding"/>
    <property type="evidence" value="ECO:0007669"/>
    <property type="project" value="TreeGrafter"/>
</dbReference>
<dbReference type="PROSITE" id="PS51643">
    <property type="entry name" value="HD_CAS3"/>
    <property type="match status" value="1"/>
</dbReference>
<keyword evidence="8" id="KW-0067">ATP-binding</keyword>
<dbReference type="GO" id="GO:0004518">
    <property type="term" value="F:nuclease activity"/>
    <property type="evidence" value="ECO:0007669"/>
    <property type="project" value="UniProtKB-KW"/>
</dbReference>
<comment type="caution">
    <text evidence="11">The sequence shown here is derived from an EMBL/GenBank/DDBJ whole genome shotgun (WGS) entry which is preliminary data.</text>
</comment>
<dbReference type="Pfam" id="PF00270">
    <property type="entry name" value="DEAD"/>
    <property type="match status" value="1"/>
</dbReference>